<evidence type="ECO:0000313" key="2">
    <source>
        <dbReference type="Proteomes" id="UP000189701"/>
    </source>
</evidence>
<evidence type="ECO:0000313" key="3">
    <source>
        <dbReference type="RefSeq" id="XP_009773954.1"/>
    </source>
</evidence>
<evidence type="ECO:0000256" key="1">
    <source>
        <dbReference type="SAM" id="Coils"/>
    </source>
</evidence>
<dbReference type="Proteomes" id="UP000189701">
    <property type="component" value="Unplaced"/>
</dbReference>
<reference evidence="3" key="2">
    <citation type="submission" date="2025-08" db="UniProtKB">
        <authorList>
            <consortium name="RefSeq"/>
        </authorList>
    </citation>
    <scope>IDENTIFICATION</scope>
    <source>
        <tissue evidence="3">Leaf</tissue>
    </source>
</reference>
<keyword evidence="1" id="KW-0175">Coiled coil</keyword>
<sequence length="196" mass="21589">MEISKIIDTPISTATRLDIDEPGSSVNETMYRGIIGSLLFLTASGPDIAAKRIIKYLKEKQDLVLYYPSGDNFDLIWYADDDYAGYLLSLAVLNCCGSNSSWRTLSKQVANVISSWQKDEAHTYKRQLSQAQEAPGSSSAQGAEIARLTKENADIRKQVEDLKERLLNEQVLANAQMDILLRTLASSSLSPPSSAP</sequence>
<keyword evidence="2" id="KW-1185">Reference proteome</keyword>
<dbReference type="eggNOG" id="KOG0017">
    <property type="taxonomic scope" value="Eukaryota"/>
</dbReference>
<gene>
    <name evidence="3" type="primary">LOC104224085</name>
</gene>
<proteinExistence type="predicted"/>
<accession>A0A1U7WH39</accession>
<reference evidence="2" key="1">
    <citation type="journal article" date="2013" name="Genome Biol.">
        <title>Reference genomes and transcriptomes of Nicotiana sylvestris and Nicotiana tomentosiformis.</title>
        <authorList>
            <person name="Sierro N."/>
            <person name="Battey J.N."/>
            <person name="Ouadi S."/>
            <person name="Bovet L."/>
            <person name="Goepfert S."/>
            <person name="Bakaher N."/>
            <person name="Peitsch M.C."/>
            <person name="Ivanov N.V."/>
        </authorList>
    </citation>
    <scope>NUCLEOTIDE SEQUENCE [LARGE SCALE GENOMIC DNA]</scope>
</reference>
<dbReference type="PANTHER" id="PTHR11439:SF486">
    <property type="entry name" value="RLK (RECEPTOR-LIKE KINASE) PROTEIN, PUTATIVE-RELATED"/>
    <property type="match status" value="1"/>
</dbReference>
<organism evidence="2 3">
    <name type="scientific">Nicotiana sylvestris</name>
    <name type="common">Wood tobacco</name>
    <name type="synonym">South American tobacco</name>
    <dbReference type="NCBI Taxonomy" id="4096"/>
    <lineage>
        <taxon>Eukaryota</taxon>
        <taxon>Viridiplantae</taxon>
        <taxon>Streptophyta</taxon>
        <taxon>Embryophyta</taxon>
        <taxon>Tracheophyta</taxon>
        <taxon>Spermatophyta</taxon>
        <taxon>Magnoliopsida</taxon>
        <taxon>eudicotyledons</taxon>
        <taxon>Gunneridae</taxon>
        <taxon>Pentapetalae</taxon>
        <taxon>asterids</taxon>
        <taxon>lamiids</taxon>
        <taxon>Solanales</taxon>
        <taxon>Solanaceae</taxon>
        <taxon>Nicotianoideae</taxon>
        <taxon>Nicotianeae</taxon>
        <taxon>Nicotiana</taxon>
    </lineage>
</organism>
<protein>
    <submittedName>
        <fullName evidence="3">Uncharacterized protein LOC104224085</fullName>
    </submittedName>
</protein>
<dbReference type="PANTHER" id="PTHR11439">
    <property type="entry name" value="GAG-POL-RELATED RETROTRANSPOSON"/>
    <property type="match status" value="1"/>
</dbReference>
<dbReference type="AlphaFoldDB" id="A0A1U7WH39"/>
<feature type="coiled-coil region" evidence="1">
    <location>
        <begin position="145"/>
        <end position="172"/>
    </location>
</feature>
<name>A0A1U7WH39_NICSY</name>
<dbReference type="RefSeq" id="XP_009773954.1">
    <property type="nucleotide sequence ID" value="XM_009775652.1"/>
</dbReference>